<gene>
    <name evidence="3" type="ORF">CC78DRAFT_208524</name>
</gene>
<dbReference type="AlphaFoldDB" id="A0A9P4N0Q8"/>
<dbReference type="Proteomes" id="UP000800093">
    <property type="component" value="Unassembled WGS sequence"/>
</dbReference>
<evidence type="ECO:0000313" key="4">
    <source>
        <dbReference type="Proteomes" id="UP000800093"/>
    </source>
</evidence>
<evidence type="ECO:0000259" key="2">
    <source>
        <dbReference type="Pfam" id="PF26061"/>
    </source>
</evidence>
<dbReference type="OrthoDB" id="3504677at2759"/>
<name>A0A9P4N0Q8_9PLEO</name>
<reference evidence="4" key="1">
    <citation type="journal article" date="2020" name="Stud. Mycol.">
        <title>101 Dothideomycetes genomes: A test case for predicting lifestyles and emergence of pathogens.</title>
        <authorList>
            <person name="Haridas S."/>
            <person name="Albert R."/>
            <person name="Binder M."/>
            <person name="Bloem J."/>
            <person name="LaButti K."/>
            <person name="Salamov A."/>
            <person name="Andreopoulos B."/>
            <person name="Baker S."/>
            <person name="Barry K."/>
            <person name="Bills G."/>
            <person name="Bluhm B."/>
            <person name="Cannon C."/>
            <person name="Castanera R."/>
            <person name="Culley D."/>
            <person name="Daum C."/>
            <person name="Ezra D."/>
            <person name="Gonzalez J."/>
            <person name="Henrissat B."/>
            <person name="Kuo A."/>
            <person name="Liang C."/>
            <person name="Lipzen A."/>
            <person name="Lutzoni F."/>
            <person name="Magnuson J."/>
            <person name="Mondo S."/>
            <person name="Nolan M."/>
            <person name="Ohm R."/>
            <person name="Pangilinan J."/>
            <person name="Park H.-J."/>
            <person name="Ramirez L."/>
            <person name="Alfaro M."/>
            <person name="Sun H."/>
            <person name="Tritt A."/>
            <person name="Yoshinaga Y."/>
            <person name="Zwiers L.-H."/>
            <person name="Turgeon B."/>
            <person name="Goodwin S."/>
            <person name="Spatafora J."/>
            <person name="Crous P."/>
            <person name="Grigoriev I."/>
        </authorList>
    </citation>
    <scope>NUCLEOTIDE SEQUENCE [LARGE SCALE GENOMIC DNA]</scope>
    <source>
        <strain evidence="4">CBS 304.66</strain>
    </source>
</reference>
<proteinExistence type="predicted"/>
<dbReference type="InterPro" id="IPR058334">
    <property type="entry name" value="DUF8021"/>
</dbReference>
<evidence type="ECO:0000256" key="1">
    <source>
        <dbReference type="SAM" id="SignalP"/>
    </source>
</evidence>
<feature type="domain" description="DUF8021" evidence="2">
    <location>
        <begin position="158"/>
        <end position="261"/>
    </location>
</feature>
<organism evidence="3 4">
    <name type="scientific">Lojkania enalia</name>
    <dbReference type="NCBI Taxonomy" id="147567"/>
    <lineage>
        <taxon>Eukaryota</taxon>
        <taxon>Fungi</taxon>
        <taxon>Dikarya</taxon>
        <taxon>Ascomycota</taxon>
        <taxon>Pezizomycotina</taxon>
        <taxon>Dothideomycetes</taxon>
        <taxon>Pleosporomycetidae</taxon>
        <taxon>Pleosporales</taxon>
        <taxon>Pleosporales incertae sedis</taxon>
        <taxon>Lojkania</taxon>
    </lineage>
</organism>
<dbReference type="Pfam" id="PF26061">
    <property type="entry name" value="DUF8021"/>
    <property type="match status" value="1"/>
</dbReference>
<feature type="signal peptide" evidence="1">
    <location>
        <begin position="1"/>
        <end position="22"/>
    </location>
</feature>
<feature type="chain" id="PRO_5040171363" description="DUF8021 domain-containing protein" evidence="1">
    <location>
        <begin position="23"/>
        <end position="266"/>
    </location>
</feature>
<keyword evidence="1" id="KW-0732">Signal</keyword>
<sequence length="266" mass="28885">MTQRNILGGFVALFAAFPSALAADCAREGLLAAAQSYLTAQSTGQLSAMKLSTSNFTYQQNNKVREISTGLLSQSYKIDLNRSTADTVACASYTMWISTTGSKPYVVGTQIRHNDNNTNEIALIDTIAATTGDLFFDASKTLGYIKAEDWTTIPEAGRPSRDTLRKAGDAYLDMWTDAKAADTIPWGTDCERVEGSQLTRPCNGQLPRGGSSKKNGMRRYVIDETVGSVDVLCQFDSLGTMPDSHEIRIVNGKVKYVHTITALRVG</sequence>
<comment type="caution">
    <text evidence="3">The sequence shown here is derived from an EMBL/GenBank/DDBJ whole genome shotgun (WGS) entry which is preliminary data.</text>
</comment>
<protein>
    <recommendedName>
        <fullName evidence="2">DUF8021 domain-containing protein</fullName>
    </recommendedName>
</protein>
<evidence type="ECO:0000313" key="3">
    <source>
        <dbReference type="EMBL" id="KAF2265200.1"/>
    </source>
</evidence>
<accession>A0A9P4N0Q8</accession>
<keyword evidence="4" id="KW-1185">Reference proteome</keyword>
<dbReference type="EMBL" id="ML986610">
    <property type="protein sequence ID" value="KAF2265200.1"/>
    <property type="molecule type" value="Genomic_DNA"/>
</dbReference>